<keyword evidence="3" id="KW-1003">Cell membrane</keyword>
<organism evidence="9 10">
    <name type="scientific">Desulfoluna butyratoxydans</name>
    <dbReference type="NCBI Taxonomy" id="231438"/>
    <lineage>
        <taxon>Bacteria</taxon>
        <taxon>Pseudomonadati</taxon>
        <taxon>Thermodesulfobacteriota</taxon>
        <taxon>Desulfobacteria</taxon>
        <taxon>Desulfobacterales</taxon>
        <taxon>Desulfolunaceae</taxon>
        <taxon>Desulfoluna</taxon>
    </lineage>
</organism>
<name>A0A4U8YHG3_9BACT</name>
<evidence type="ECO:0000259" key="8">
    <source>
        <dbReference type="PROSITE" id="PS50928"/>
    </source>
</evidence>
<gene>
    <name evidence="9" type="ORF">MSL71_6280</name>
</gene>
<feature type="transmembrane region" description="Helical" evidence="7">
    <location>
        <begin position="9"/>
        <end position="30"/>
    </location>
</feature>
<keyword evidence="10" id="KW-1185">Reference proteome</keyword>
<dbReference type="SUPFAM" id="SSF161098">
    <property type="entry name" value="MetI-like"/>
    <property type="match status" value="1"/>
</dbReference>
<evidence type="ECO:0000256" key="5">
    <source>
        <dbReference type="ARBA" id="ARBA00022989"/>
    </source>
</evidence>
<feature type="transmembrane region" description="Helical" evidence="7">
    <location>
        <begin position="309"/>
        <end position="332"/>
    </location>
</feature>
<dbReference type="AlphaFoldDB" id="A0A4U8YHG3"/>
<comment type="similarity">
    <text evidence="7">Belongs to the binding-protein-dependent transport system permease family.</text>
</comment>
<evidence type="ECO:0000256" key="1">
    <source>
        <dbReference type="ARBA" id="ARBA00004651"/>
    </source>
</evidence>
<keyword evidence="4 7" id="KW-0812">Transmembrane</keyword>
<dbReference type="InterPro" id="IPR035906">
    <property type="entry name" value="MetI-like_sf"/>
</dbReference>
<evidence type="ECO:0000256" key="2">
    <source>
        <dbReference type="ARBA" id="ARBA00022448"/>
    </source>
</evidence>
<dbReference type="PANTHER" id="PTHR43163">
    <property type="entry name" value="DIPEPTIDE TRANSPORT SYSTEM PERMEASE PROTEIN DPPB-RELATED"/>
    <property type="match status" value="1"/>
</dbReference>
<dbReference type="GO" id="GO:0071916">
    <property type="term" value="F:dipeptide transmembrane transporter activity"/>
    <property type="evidence" value="ECO:0007669"/>
    <property type="project" value="TreeGrafter"/>
</dbReference>
<feature type="domain" description="ABC transmembrane type-1" evidence="8">
    <location>
        <begin position="96"/>
        <end position="332"/>
    </location>
</feature>
<dbReference type="EMBL" id="CAADHO010000001">
    <property type="protein sequence ID" value="VFQ43006.1"/>
    <property type="molecule type" value="Genomic_DNA"/>
</dbReference>
<accession>A0A4U8YHG3</accession>
<dbReference type="Pfam" id="PF19300">
    <property type="entry name" value="BPD_transp_1_N"/>
    <property type="match status" value="1"/>
</dbReference>
<proteinExistence type="inferred from homology"/>
<dbReference type="InterPro" id="IPR045621">
    <property type="entry name" value="BPD_transp_1_N"/>
</dbReference>
<dbReference type="Proteomes" id="UP000507962">
    <property type="component" value="Unassembled WGS sequence"/>
</dbReference>
<comment type="subcellular location">
    <subcellularLocation>
        <location evidence="1 7">Cell membrane</location>
        <topology evidence="1 7">Multi-pass membrane protein</topology>
    </subcellularLocation>
</comment>
<evidence type="ECO:0000256" key="7">
    <source>
        <dbReference type="RuleBase" id="RU363032"/>
    </source>
</evidence>
<evidence type="ECO:0000256" key="6">
    <source>
        <dbReference type="ARBA" id="ARBA00023136"/>
    </source>
</evidence>
<protein>
    <submittedName>
        <fullName evidence="9">Abc transporter type 1 transmembrane domain meti-like</fullName>
    </submittedName>
</protein>
<dbReference type="RefSeq" id="WP_180137200.1">
    <property type="nucleotide sequence ID" value="NZ_CAADHO010000001.1"/>
</dbReference>
<sequence>MTAYITRRLMFLFFVLFGVSVLIFGLLMTFSPERRAAAYVTTPQQAEDIPRIVEQFGLTDPFPVQYARWVKEVASGNLGWSLVAARPVTEAFWGYFAVTLELNLFASPLVILIGIWLGTLSGVHRDTWLDHGTRIAAIIGWSLPTFLFALVLLMVFYGYLDLFQPGIVSTHTALWVARSPDFIRYTGMYTVDGILNGELWITGDALAHLVLPVITQIIVVVALLMRVMRSGMIEEMGKDYIITARAKGADTHTITRAHARPNALIPVITVAGQLVALAMEGSIAVEVVFSRQGMGWWLAESATQLDMPVLMSVCMFMGVVFVVSNLVIDILYARVDPRIRLT</sequence>
<keyword evidence="2 7" id="KW-0813">Transport</keyword>
<evidence type="ECO:0000313" key="9">
    <source>
        <dbReference type="EMBL" id="VFQ43006.1"/>
    </source>
</evidence>
<reference evidence="9 10" key="1">
    <citation type="submission" date="2019-03" db="EMBL/GenBank/DDBJ databases">
        <authorList>
            <person name="Nijsse B."/>
        </authorList>
    </citation>
    <scope>NUCLEOTIDE SEQUENCE [LARGE SCALE GENOMIC DNA]</scope>
    <source>
        <strain evidence="9">Desulfoluna butyratoxydans MSL71</strain>
    </source>
</reference>
<keyword evidence="5 7" id="KW-1133">Transmembrane helix</keyword>
<dbReference type="PROSITE" id="PS50928">
    <property type="entry name" value="ABC_TM1"/>
    <property type="match status" value="1"/>
</dbReference>
<evidence type="ECO:0000313" key="10">
    <source>
        <dbReference type="Proteomes" id="UP000507962"/>
    </source>
</evidence>
<dbReference type="Gene3D" id="1.10.3720.10">
    <property type="entry name" value="MetI-like"/>
    <property type="match status" value="1"/>
</dbReference>
<dbReference type="InterPro" id="IPR000515">
    <property type="entry name" value="MetI-like"/>
</dbReference>
<feature type="transmembrane region" description="Helical" evidence="7">
    <location>
        <begin position="135"/>
        <end position="160"/>
    </location>
</feature>
<feature type="transmembrane region" description="Helical" evidence="7">
    <location>
        <begin position="263"/>
        <end position="289"/>
    </location>
</feature>
<keyword evidence="6 7" id="KW-0472">Membrane</keyword>
<evidence type="ECO:0000256" key="4">
    <source>
        <dbReference type="ARBA" id="ARBA00022692"/>
    </source>
</evidence>
<dbReference type="PANTHER" id="PTHR43163:SF6">
    <property type="entry name" value="DIPEPTIDE TRANSPORT SYSTEM PERMEASE PROTEIN DPPB-RELATED"/>
    <property type="match status" value="1"/>
</dbReference>
<feature type="transmembrane region" description="Helical" evidence="7">
    <location>
        <begin position="205"/>
        <end position="228"/>
    </location>
</feature>
<evidence type="ECO:0000256" key="3">
    <source>
        <dbReference type="ARBA" id="ARBA00022475"/>
    </source>
</evidence>
<feature type="transmembrane region" description="Helical" evidence="7">
    <location>
        <begin position="102"/>
        <end position="123"/>
    </location>
</feature>
<dbReference type="Pfam" id="PF00528">
    <property type="entry name" value="BPD_transp_1"/>
    <property type="match status" value="1"/>
</dbReference>
<dbReference type="GO" id="GO:0005886">
    <property type="term" value="C:plasma membrane"/>
    <property type="evidence" value="ECO:0007669"/>
    <property type="project" value="UniProtKB-SubCell"/>
</dbReference>
<dbReference type="CDD" id="cd06261">
    <property type="entry name" value="TM_PBP2"/>
    <property type="match status" value="1"/>
</dbReference>